<dbReference type="Proteomes" id="UP000443153">
    <property type="component" value="Unassembled WGS sequence"/>
</dbReference>
<evidence type="ECO:0000313" key="1">
    <source>
        <dbReference type="EMBL" id="MRX64194.1"/>
    </source>
</evidence>
<dbReference type="AlphaFoldDB" id="A0A6I2MPK4"/>
<name>A0A6I2MPK4_9FLAO</name>
<organism evidence="1 2">
    <name type="scientific">Maribacter luteus</name>
    <dbReference type="NCBI Taxonomy" id="2594478"/>
    <lineage>
        <taxon>Bacteria</taxon>
        <taxon>Pseudomonadati</taxon>
        <taxon>Bacteroidota</taxon>
        <taxon>Flavobacteriia</taxon>
        <taxon>Flavobacteriales</taxon>
        <taxon>Flavobacteriaceae</taxon>
        <taxon>Maribacter</taxon>
    </lineage>
</organism>
<accession>A0A6I2MPK4</accession>
<comment type="caution">
    <text evidence="1">The sequence shown here is derived from an EMBL/GenBank/DDBJ whole genome shotgun (WGS) entry which is preliminary data.</text>
</comment>
<gene>
    <name evidence="1" type="ORF">GJ691_08430</name>
</gene>
<protein>
    <submittedName>
        <fullName evidence="1">Uncharacterized protein</fullName>
    </submittedName>
</protein>
<sequence>MSMFFVLFVTCMVSAQDIPLDFSIGEKYNDRYKYSNLLTISNDGKGGTFLVRSYYTGVILKPKGYMIEHYDANMQLINEYNYKLKNANLVDGYVANGQIYLIFLDYDYDALAYEYSVHRSPLSDMNFTKETLLTVASKEVNNPLDKNYYNRNFSSGFTTSVLFNDKKNAFVISTHFKKGKTNKHFIYLFNSGLQKVVEHDFSDEVEEKNYAFENVAFSKDLQEAYIIGKAYFKKKRFLANERKFQYELIKVSRSGAQTQTFDGPGKFSEALIPIVNGNELLCVGFYANRKDNRYNGLAYFNIDPNTLELNTKKYSPFSEQFMMDKFGREEDKDIKDLVFKNVNVSNDGSIHFNAEEYFITSSVQANSSGGRLKVTRYHHNDIVSAKLSADGDMLWARNINKAEVTQGDGAYASYCSYTKDDNTYFFISTAAENPQLLPGDRLLFKQGLSRNRNVFVIKLDAQGHISYKKLIDDKEARLPLMVSKPLFNVHNNEVVFYAKRGSKKQLVRVLIQ</sequence>
<dbReference type="EMBL" id="WKJH01000005">
    <property type="protein sequence ID" value="MRX64194.1"/>
    <property type="molecule type" value="Genomic_DNA"/>
</dbReference>
<keyword evidence="2" id="KW-1185">Reference proteome</keyword>
<reference evidence="1 2" key="1">
    <citation type="submission" date="2019-11" db="EMBL/GenBank/DDBJ databases">
        <title>Maribacter lutea sp. nov., a marine bacterium isolated from intertidal sand.</title>
        <authorList>
            <person name="Liu A."/>
        </authorList>
    </citation>
    <scope>NUCLEOTIDE SEQUENCE [LARGE SCALE GENOMIC DNA]</scope>
    <source>
        <strain evidence="1 2">RZ05</strain>
    </source>
</reference>
<evidence type="ECO:0000313" key="2">
    <source>
        <dbReference type="Proteomes" id="UP000443153"/>
    </source>
</evidence>
<proteinExistence type="predicted"/>